<dbReference type="GO" id="GO:0008289">
    <property type="term" value="F:lipid binding"/>
    <property type="evidence" value="ECO:0007669"/>
    <property type="project" value="UniProtKB-KW"/>
</dbReference>
<dbReference type="PANTHER" id="PTHR33434:SF2">
    <property type="entry name" value="FATTY ACID-BINDING PROTEIN TM_1468"/>
    <property type="match status" value="1"/>
</dbReference>
<dbReference type="Gene3D" id="3.40.50.10170">
    <property type="match status" value="1"/>
</dbReference>
<evidence type="ECO:0000256" key="1">
    <source>
        <dbReference type="ARBA" id="ARBA00023121"/>
    </source>
</evidence>
<accession>A0A078M5N8</accession>
<gene>
    <name evidence="2" type="ORF">BN1050_00678</name>
</gene>
<evidence type="ECO:0000313" key="2">
    <source>
        <dbReference type="EMBL" id="CEA00632.1"/>
    </source>
</evidence>
<dbReference type="NCBIfam" id="TIGR00762">
    <property type="entry name" value="DegV"/>
    <property type="match status" value="1"/>
</dbReference>
<dbReference type="AlphaFoldDB" id="A0A078M5N8"/>
<dbReference type="Gene3D" id="3.30.1180.10">
    <property type="match status" value="1"/>
</dbReference>
<dbReference type="PANTHER" id="PTHR33434">
    <property type="entry name" value="DEGV DOMAIN-CONTAINING PROTEIN DR_1986-RELATED"/>
    <property type="match status" value="1"/>
</dbReference>
<dbReference type="Pfam" id="PF02645">
    <property type="entry name" value="DegV"/>
    <property type="match status" value="1"/>
</dbReference>
<dbReference type="InterPro" id="IPR050270">
    <property type="entry name" value="DegV_domain_contain"/>
</dbReference>
<dbReference type="HOGENOM" id="CLU_048251_3_2_9"/>
<dbReference type="EMBL" id="LN483073">
    <property type="protein sequence ID" value="CEA00632.1"/>
    <property type="molecule type" value="Genomic_DNA"/>
</dbReference>
<dbReference type="PROSITE" id="PS51482">
    <property type="entry name" value="DEGV"/>
    <property type="match status" value="1"/>
</dbReference>
<dbReference type="InterPro" id="IPR003797">
    <property type="entry name" value="DegV"/>
</dbReference>
<keyword evidence="1" id="KW-0446">Lipid-binding</keyword>
<sequence>MTEKIAWVTDTAALLSDEVIKQYNVHVLPLHIVFTDMDIRETIDITSEKFYEKLQGTKEHPKTSQPPIGEVVALYERLKAEGYTSAIAVHTSKHLSGTYQTAFAAAEQAGFTVYPIDSKIGSFPMQKMIEVGNAMQADGVAASEIAEQLTAMADRTRLSFIPTSLSQLHKSGRVSGTQLFLSNLLNIKLVISFEDGVATMKEKVRADKRARGYVVKQLGDDVLHHGVTQVAVIHCNNEEGAKKWREELQIAFSQVTFSITELSICVGVHAGEGTLGLSWVQGV</sequence>
<dbReference type="SUPFAM" id="SSF82549">
    <property type="entry name" value="DAK1/DegV-like"/>
    <property type="match status" value="1"/>
</dbReference>
<reference evidence="2" key="1">
    <citation type="submission" date="2014-07" db="EMBL/GenBank/DDBJ databases">
        <authorList>
            <person name="Urmite Genomes Urmite Genomes"/>
        </authorList>
    </citation>
    <scope>NUCLEOTIDE SEQUENCE</scope>
    <source>
        <strain evidence="2">13S34_air</strain>
    </source>
</reference>
<dbReference type="PATRIC" id="fig|1461583.4.peg.651"/>
<organism evidence="2">
    <name type="scientific">Metalysinibacillus saudimassiliensis</name>
    <dbReference type="NCBI Taxonomy" id="1461583"/>
    <lineage>
        <taxon>Bacteria</taxon>
        <taxon>Bacillati</taxon>
        <taxon>Bacillota</taxon>
        <taxon>Bacilli</taxon>
        <taxon>Bacillales</taxon>
        <taxon>Caryophanaceae</taxon>
        <taxon>Metalysinibacillus</taxon>
    </lineage>
</organism>
<proteinExistence type="predicted"/>
<name>A0A078M5N8_9BACL</name>
<protein>
    <submittedName>
        <fullName evidence="2">DegV domain-containing protein</fullName>
    </submittedName>
</protein>
<dbReference type="InterPro" id="IPR043168">
    <property type="entry name" value="DegV_C"/>
</dbReference>